<proteinExistence type="predicted"/>
<sequence length="262" mass="29530" precursor="true">MMMRTLQLDSLRLRLLVLAAASVLPGTMCAQSTAQKNSVPVTAPEPQAVAPQMPLAQGMALDRVVAIVNGDLILDSDVNEETRLQVFQPYRNPNADTSRDRAIERLINRSLILQQLKLQPEDPITDDQVRKDLDNLRKNIPACKPYNCETPDGWNKFLATNGFTEATLISRWRSRMEVLRFIEERFRLGIKVKPEEIKSYYDKTLLPEYARQKATPPSLDSISSRIQEVLLQQEVSALLGDWLKSLRAQGSVVVLHPEEGAP</sequence>
<dbReference type="InterPro" id="IPR027304">
    <property type="entry name" value="Trigger_fact/SurA_dom_sf"/>
</dbReference>
<reference evidence="3 4" key="1">
    <citation type="submission" date="2011-11" db="EMBL/GenBank/DDBJ databases">
        <title>Complete sequence of Granulicella mallensis MP5ACTX8.</title>
        <authorList>
            <consortium name="US DOE Joint Genome Institute"/>
            <person name="Lucas S."/>
            <person name="Copeland A."/>
            <person name="Lapidus A."/>
            <person name="Cheng J.-F."/>
            <person name="Goodwin L."/>
            <person name="Pitluck S."/>
            <person name="Peters L."/>
            <person name="Lu M."/>
            <person name="Detter J.C."/>
            <person name="Han C."/>
            <person name="Tapia R."/>
            <person name="Land M."/>
            <person name="Hauser L."/>
            <person name="Kyrpides N."/>
            <person name="Ivanova N."/>
            <person name="Mikhailova N."/>
            <person name="Pagani I."/>
            <person name="Rawat S."/>
            <person name="Mannisto M."/>
            <person name="Haggblom M."/>
            <person name="Woyke T."/>
        </authorList>
    </citation>
    <scope>NUCLEOTIDE SEQUENCE [LARGE SCALE GENOMIC DNA]</scope>
    <source>
        <strain evidence="4">ATCC BAA-1857 / DSM 23137 / MP5ACTX8</strain>
    </source>
</reference>
<dbReference type="PANTHER" id="PTHR47637:SF1">
    <property type="entry name" value="CHAPERONE SURA"/>
    <property type="match status" value="1"/>
</dbReference>
<dbReference type="Gene3D" id="1.10.4030.10">
    <property type="entry name" value="Porin chaperone SurA, peptide-binding domain"/>
    <property type="match status" value="1"/>
</dbReference>
<dbReference type="STRING" id="682795.AciX8_0646"/>
<dbReference type="RefSeq" id="WP_014263880.1">
    <property type="nucleotide sequence ID" value="NC_016631.1"/>
</dbReference>
<protein>
    <submittedName>
        <fullName evidence="3">SurA domain protein</fullName>
    </submittedName>
</protein>
<accession>G8NR11</accession>
<organism evidence="3 4">
    <name type="scientific">Granulicella mallensis (strain ATCC BAA-1857 / DSM 23137 / MP5ACTX8)</name>
    <dbReference type="NCBI Taxonomy" id="682795"/>
    <lineage>
        <taxon>Bacteria</taxon>
        <taxon>Pseudomonadati</taxon>
        <taxon>Acidobacteriota</taxon>
        <taxon>Terriglobia</taxon>
        <taxon>Terriglobales</taxon>
        <taxon>Acidobacteriaceae</taxon>
        <taxon>Granulicella</taxon>
    </lineage>
</organism>
<evidence type="ECO:0000313" key="4">
    <source>
        <dbReference type="Proteomes" id="UP000007113"/>
    </source>
</evidence>
<gene>
    <name evidence="3" type="ordered locus">AciX8_0646</name>
</gene>
<evidence type="ECO:0000313" key="3">
    <source>
        <dbReference type="EMBL" id="AEU34996.1"/>
    </source>
</evidence>
<dbReference type="InterPro" id="IPR050280">
    <property type="entry name" value="OMP_Chaperone_SurA"/>
</dbReference>
<keyword evidence="4" id="KW-1185">Reference proteome</keyword>
<feature type="signal peptide" evidence="2">
    <location>
        <begin position="1"/>
        <end position="30"/>
    </location>
</feature>
<evidence type="ECO:0000256" key="2">
    <source>
        <dbReference type="SAM" id="SignalP"/>
    </source>
</evidence>
<feature type="chain" id="PRO_5003511922" evidence="2">
    <location>
        <begin position="31"/>
        <end position="262"/>
    </location>
</feature>
<keyword evidence="1 2" id="KW-0732">Signal</keyword>
<dbReference type="SUPFAM" id="SSF109998">
    <property type="entry name" value="Triger factor/SurA peptide-binding domain-like"/>
    <property type="match status" value="1"/>
</dbReference>
<dbReference type="eggNOG" id="COG0760">
    <property type="taxonomic scope" value="Bacteria"/>
</dbReference>
<name>G8NR11_GRAMM</name>
<evidence type="ECO:0000256" key="1">
    <source>
        <dbReference type="ARBA" id="ARBA00022729"/>
    </source>
</evidence>
<dbReference type="HOGENOM" id="CLU_1131687_0_0_0"/>
<dbReference type="AlphaFoldDB" id="G8NR11"/>
<dbReference type="OrthoDB" id="117954at2"/>
<dbReference type="KEGG" id="gma:AciX8_0646"/>
<dbReference type="Proteomes" id="UP000007113">
    <property type="component" value="Chromosome"/>
</dbReference>
<dbReference type="PANTHER" id="PTHR47637">
    <property type="entry name" value="CHAPERONE SURA"/>
    <property type="match status" value="1"/>
</dbReference>
<dbReference type="EMBL" id="CP003130">
    <property type="protein sequence ID" value="AEU34996.1"/>
    <property type="molecule type" value="Genomic_DNA"/>
</dbReference>